<protein>
    <submittedName>
        <fullName evidence="3">DUF2236 domain-containing protein</fullName>
    </submittedName>
</protein>
<comment type="caution">
    <text evidence="3">The sequence shown here is derived from an EMBL/GenBank/DDBJ whole genome shotgun (WGS) entry which is preliminary data.</text>
</comment>
<dbReference type="PANTHER" id="PTHR37539">
    <property type="entry name" value="SECRETED PROTEIN-RELATED"/>
    <property type="match status" value="1"/>
</dbReference>
<gene>
    <name evidence="3" type="ORF">IDM40_00290</name>
</gene>
<proteinExistence type="predicted"/>
<accession>A0ABR9NZX9</accession>
<dbReference type="RefSeq" id="WP_193119816.1">
    <property type="nucleotide sequence ID" value="NZ_JADBGI010000001.1"/>
</dbReference>
<evidence type="ECO:0000256" key="1">
    <source>
        <dbReference type="SAM" id="SignalP"/>
    </source>
</evidence>
<evidence type="ECO:0000259" key="2">
    <source>
        <dbReference type="Pfam" id="PF09995"/>
    </source>
</evidence>
<dbReference type="Pfam" id="PF09995">
    <property type="entry name" value="MPAB_Lcp_cat"/>
    <property type="match status" value="1"/>
</dbReference>
<feature type="signal peptide" evidence="1">
    <location>
        <begin position="1"/>
        <end position="27"/>
    </location>
</feature>
<dbReference type="InterPro" id="IPR037473">
    <property type="entry name" value="Lcp-like"/>
</dbReference>
<organism evidence="3 4">
    <name type="scientific">Nocardiopsis coralli</name>
    <dbReference type="NCBI Taxonomy" id="2772213"/>
    <lineage>
        <taxon>Bacteria</taxon>
        <taxon>Bacillati</taxon>
        <taxon>Actinomycetota</taxon>
        <taxon>Actinomycetes</taxon>
        <taxon>Streptosporangiales</taxon>
        <taxon>Nocardiopsidaceae</taxon>
        <taxon>Nocardiopsis</taxon>
    </lineage>
</organism>
<name>A0ABR9NZX9_9ACTN</name>
<dbReference type="InterPro" id="IPR006311">
    <property type="entry name" value="TAT_signal"/>
</dbReference>
<dbReference type="EMBL" id="JADBGI010000001">
    <property type="protein sequence ID" value="MBE2997144.1"/>
    <property type="molecule type" value="Genomic_DNA"/>
</dbReference>
<reference evidence="3 4" key="1">
    <citation type="submission" date="2020-09" db="EMBL/GenBank/DDBJ databases">
        <title>Diversity and distribution of actinomycetes associated with coral in the coast of Hainan.</title>
        <authorList>
            <person name="Li F."/>
        </authorList>
    </citation>
    <scope>NUCLEOTIDE SEQUENCE [LARGE SCALE GENOMIC DNA]</scope>
    <source>
        <strain evidence="3 4">HNM0947</strain>
    </source>
</reference>
<dbReference type="PROSITE" id="PS51318">
    <property type="entry name" value="TAT"/>
    <property type="match status" value="1"/>
</dbReference>
<sequence>MKDVSRRTILASGGALGAFAMMSPAYARAMTDWNWPASRSVAGAGTGIDPLQVWDPKADPVVASLLEDGVVPEVNELLREWTRNDQPLPDGLPSELKDFMEEARQLPSWADEDKLAAAVDFNEKRGLYTGVLYGMASGMMATVIPQEALAVYYSKGGSDMKPRISKTAKLGYDIGTTNAYQPDGEMIVTAVKTRLVHAAVRHLLPQSQHWSEVAPEEIPISQADVMVTWHSLATTVMQKIREWEIPVEDAESEGYLHVWQVTASMLGVDDEYIPASWDAADEQAEQVLDPILAPTREGVALAELLLQLPEEVDRGILSRPLIGAFTRYVLGDQIAEWLEIPEEPFWDSALNTFWEPFIAVREGVLDRFPGSSTLYWQFDELLRQAMLLFLSEAEPISIEIPTHNNPDY</sequence>
<dbReference type="Proteomes" id="UP000806528">
    <property type="component" value="Unassembled WGS sequence"/>
</dbReference>
<keyword evidence="1" id="KW-0732">Signal</keyword>
<feature type="domain" description="ER-bound oxygenase mpaB/mpaB'/Rubber oxygenase catalytic" evidence="2">
    <location>
        <begin position="131"/>
        <end position="346"/>
    </location>
</feature>
<dbReference type="InterPro" id="IPR018713">
    <property type="entry name" value="MPAB/Lcp_cat_dom"/>
</dbReference>
<evidence type="ECO:0000313" key="4">
    <source>
        <dbReference type="Proteomes" id="UP000806528"/>
    </source>
</evidence>
<keyword evidence="4" id="KW-1185">Reference proteome</keyword>
<feature type="chain" id="PRO_5046935088" evidence="1">
    <location>
        <begin position="28"/>
        <end position="408"/>
    </location>
</feature>
<dbReference type="PANTHER" id="PTHR37539:SF1">
    <property type="entry name" value="ER-BOUND OXYGENASE MPAB_MPAB'_RUBBER OXYGENASE CATALYTIC DOMAIN-CONTAINING PROTEIN"/>
    <property type="match status" value="1"/>
</dbReference>
<evidence type="ECO:0000313" key="3">
    <source>
        <dbReference type="EMBL" id="MBE2997144.1"/>
    </source>
</evidence>